<evidence type="ECO:0000313" key="5">
    <source>
        <dbReference type="EMBL" id="KAA2215318.1"/>
    </source>
</evidence>
<dbReference type="GO" id="GO:0043200">
    <property type="term" value="P:response to amino acid"/>
    <property type="evidence" value="ECO:0007669"/>
    <property type="project" value="TreeGrafter"/>
</dbReference>
<proteinExistence type="predicted"/>
<dbReference type="InterPro" id="IPR011008">
    <property type="entry name" value="Dimeric_a/b-barrel"/>
</dbReference>
<feature type="domain" description="HTH asnC-type" evidence="4">
    <location>
        <begin position="7"/>
        <end position="68"/>
    </location>
</feature>
<organism evidence="5 6">
    <name type="scientific">Teichococcus oryzae</name>
    <dbReference type="NCBI Taxonomy" id="1608942"/>
    <lineage>
        <taxon>Bacteria</taxon>
        <taxon>Pseudomonadati</taxon>
        <taxon>Pseudomonadota</taxon>
        <taxon>Alphaproteobacteria</taxon>
        <taxon>Acetobacterales</taxon>
        <taxon>Roseomonadaceae</taxon>
        <taxon>Roseomonas</taxon>
    </lineage>
</organism>
<dbReference type="Gene3D" id="3.30.70.920">
    <property type="match status" value="1"/>
</dbReference>
<accession>A0A5B2TN73</accession>
<name>A0A5B2TN73_9PROT</name>
<dbReference type="EMBL" id="VUKA01000001">
    <property type="protein sequence ID" value="KAA2215318.1"/>
    <property type="molecule type" value="Genomic_DNA"/>
</dbReference>
<dbReference type="Proteomes" id="UP000322110">
    <property type="component" value="Unassembled WGS sequence"/>
</dbReference>
<dbReference type="PROSITE" id="PS50956">
    <property type="entry name" value="HTH_ASNC_2"/>
    <property type="match status" value="1"/>
</dbReference>
<evidence type="ECO:0000313" key="6">
    <source>
        <dbReference type="Proteomes" id="UP000322110"/>
    </source>
</evidence>
<evidence type="ECO:0000259" key="4">
    <source>
        <dbReference type="PROSITE" id="PS50956"/>
    </source>
</evidence>
<dbReference type="SUPFAM" id="SSF54909">
    <property type="entry name" value="Dimeric alpha+beta barrel"/>
    <property type="match status" value="1"/>
</dbReference>
<dbReference type="AlphaFoldDB" id="A0A5B2TN73"/>
<dbReference type="SUPFAM" id="SSF46785">
    <property type="entry name" value="Winged helix' DNA-binding domain"/>
    <property type="match status" value="1"/>
</dbReference>
<keyword evidence="1" id="KW-0805">Transcription regulation</keyword>
<dbReference type="InterPro" id="IPR019887">
    <property type="entry name" value="Tscrpt_reg_AsnC/Lrp_C"/>
</dbReference>
<evidence type="ECO:0000256" key="1">
    <source>
        <dbReference type="ARBA" id="ARBA00023015"/>
    </source>
</evidence>
<dbReference type="InterPro" id="IPR036388">
    <property type="entry name" value="WH-like_DNA-bd_sf"/>
</dbReference>
<dbReference type="Pfam" id="PF01037">
    <property type="entry name" value="AsnC_trans_reg"/>
    <property type="match status" value="1"/>
</dbReference>
<dbReference type="GO" id="GO:0043565">
    <property type="term" value="F:sequence-specific DNA binding"/>
    <property type="evidence" value="ECO:0007669"/>
    <property type="project" value="InterPro"/>
</dbReference>
<keyword evidence="3" id="KW-0804">Transcription</keyword>
<evidence type="ECO:0000256" key="2">
    <source>
        <dbReference type="ARBA" id="ARBA00023125"/>
    </source>
</evidence>
<gene>
    <name evidence="5" type="ORF">F0Q34_04290</name>
</gene>
<evidence type="ECO:0000256" key="3">
    <source>
        <dbReference type="ARBA" id="ARBA00023163"/>
    </source>
</evidence>
<sequence>MHGNAALDQFDLRLLAALQEDGRLTNQQAGERIGLSASQCSRRRSALEAAGLIAGYHAELAAEALGLRVLAFIQVTLTAHNAENSRRFRELLARVAEIQEAYAMTGDADYLLKAIVPDLKGLSVLVNDILLAHGTVARVRSSIVLERLKQSGQLPLAALPRAV</sequence>
<dbReference type="PRINTS" id="PR00033">
    <property type="entry name" value="HTHASNC"/>
</dbReference>
<dbReference type="GO" id="GO:0005829">
    <property type="term" value="C:cytosol"/>
    <property type="evidence" value="ECO:0007669"/>
    <property type="project" value="TreeGrafter"/>
</dbReference>
<dbReference type="PANTHER" id="PTHR30154:SF46">
    <property type="entry name" value="TRANSCRIPTIONAL REGULATORY PROTEIN"/>
    <property type="match status" value="1"/>
</dbReference>
<reference evidence="5 6" key="1">
    <citation type="journal article" date="2015" name="Int. J. Syst. Evol. Microbiol.">
        <title>Roseomonas oryzae sp. nov., isolated from paddy rhizosphere soil.</title>
        <authorList>
            <person name="Ramaprasad E.V."/>
            <person name="Sasikala Ch."/>
            <person name="Ramana Ch.V."/>
        </authorList>
    </citation>
    <scope>NUCLEOTIDE SEQUENCE [LARGE SCALE GENOMIC DNA]</scope>
    <source>
        <strain evidence="5 6">KCTC 42542</strain>
    </source>
</reference>
<protein>
    <submittedName>
        <fullName evidence="5">Lrp/AsnC family transcriptional regulator</fullName>
    </submittedName>
</protein>
<dbReference type="Gene3D" id="1.10.10.10">
    <property type="entry name" value="Winged helix-like DNA-binding domain superfamily/Winged helix DNA-binding domain"/>
    <property type="match status" value="1"/>
</dbReference>
<dbReference type="Pfam" id="PF13412">
    <property type="entry name" value="HTH_24"/>
    <property type="match status" value="1"/>
</dbReference>
<dbReference type="PANTHER" id="PTHR30154">
    <property type="entry name" value="LEUCINE-RESPONSIVE REGULATORY PROTEIN"/>
    <property type="match status" value="1"/>
</dbReference>
<dbReference type="SMART" id="SM00344">
    <property type="entry name" value="HTH_ASNC"/>
    <property type="match status" value="1"/>
</dbReference>
<dbReference type="InterPro" id="IPR036390">
    <property type="entry name" value="WH_DNA-bd_sf"/>
</dbReference>
<dbReference type="OrthoDB" id="9812082at2"/>
<keyword evidence="6" id="KW-1185">Reference proteome</keyword>
<comment type="caution">
    <text evidence="5">The sequence shown here is derived from an EMBL/GenBank/DDBJ whole genome shotgun (WGS) entry which is preliminary data.</text>
</comment>
<dbReference type="InterPro" id="IPR019888">
    <property type="entry name" value="Tscrpt_reg_AsnC-like"/>
</dbReference>
<keyword evidence="2" id="KW-0238">DNA-binding</keyword>
<dbReference type="InterPro" id="IPR000485">
    <property type="entry name" value="AsnC-type_HTH_dom"/>
</dbReference>